<dbReference type="Proteomes" id="UP001501455">
    <property type="component" value="Unassembled WGS sequence"/>
</dbReference>
<sequence length="60" mass="6001">MRSVVAASRVARATGAPLLPGAAPIWIAPTVPKVAAPSMAAATTIFRVAGGGWASWNGQD</sequence>
<protein>
    <submittedName>
        <fullName evidence="1">Uncharacterized protein</fullName>
    </submittedName>
</protein>
<evidence type="ECO:0000313" key="1">
    <source>
        <dbReference type="EMBL" id="GAA3502996.1"/>
    </source>
</evidence>
<gene>
    <name evidence="1" type="ORF">GCM10019016_101060</name>
</gene>
<dbReference type="EMBL" id="BAAAXF010000073">
    <property type="protein sequence ID" value="GAA3502996.1"/>
    <property type="molecule type" value="Genomic_DNA"/>
</dbReference>
<organism evidence="1 2">
    <name type="scientific">Streptomyces prasinosporus</name>
    <dbReference type="NCBI Taxonomy" id="68256"/>
    <lineage>
        <taxon>Bacteria</taxon>
        <taxon>Bacillati</taxon>
        <taxon>Actinomycetota</taxon>
        <taxon>Actinomycetes</taxon>
        <taxon>Kitasatosporales</taxon>
        <taxon>Streptomycetaceae</taxon>
        <taxon>Streptomyces</taxon>
        <taxon>Streptomyces albogriseolus group</taxon>
    </lineage>
</organism>
<keyword evidence="2" id="KW-1185">Reference proteome</keyword>
<comment type="caution">
    <text evidence="1">The sequence shown here is derived from an EMBL/GenBank/DDBJ whole genome shotgun (WGS) entry which is preliminary data.</text>
</comment>
<name>A0ABP6U954_9ACTN</name>
<evidence type="ECO:0000313" key="2">
    <source>
        <dbReference type="Proteomes" id="UP001501455"/>
    </source>
</evidence>
<reference evidence="2" key="1">
    <citation type="journal article" date="2019" name="Int. J. Syst. Evol. Microbiol.">
        <title>The Global Catalogue of Microorganisms (GCM) 10K type strain sequencing project: providing services to taxonomists for standard genome sequencing and annotation.</title>
        <authorList>
            <consortium name="The Broad Institute Genomics Platform"/>
            <consortium name="The Broad Institute Genome Sequencing Center for Infectious Disease"/>
            <person name="Wu L."/>
            <person name="Ma J."/>
        </authorList>
    </citation>
    <scope>NUCLEOTIDE SEQUENCE [LARGE SCALE GENOMIC DNA]</scope>
    <source>
        <strain evidence="2">JCM 4816</strain>
    </source>
</reference>
<proteinExistence type="predicted"/>
<accession>A0ABP6U954</accession>